<dbReference type="Gene3D" id="2.40.160.50">
    <property type="entry name" value="membrane protein fhac: a member of the omp85/tpsb transporter family"/>
    <property type="match status" value="1"/>
</dbReference>
<comment type="caution">
    <text evidence="1">The sequence shown here is derived from an EMBL/GenBank/DDBJ whole genome shotgun (WGS) entry which is preliminary data.</text>
</comment>
<evidence type="ECO:0000313" key="2">
    <source>
        <dbReference type="Proteomes" id="UP000317646"/>
    </source>
</evidence>
<gene>
    <name evidence="1" type="ORF">EAH73_08685</name>
</gene>
<sequence length="397" mass="42456">MPGVLWLAGGAAQAQAPAAADSVRRPTQDLGDLVRRVLPPRPARPAPDSGRVRPPRAVAVVVLPAVGYTLEARLLASVTASITFRRPGANVSVFSNTLTYTQNRQLVLSVNGAVWRPANRSLWLSDHRLLHYPQLTYGLGSATRTAGAVAMDYNLLRLHQSYYHRVGPAGALYAGVGYFLDQRWNITSQGPDGQPLAEIAGYRRGVAGRSTSSGVVASVLRDTRANPLRPAAGESYLIVVARANLRALASDASYGGVQFDTRRYLPAGRPGNVLAFWLYGEFVASSAPYLDLPATGWDTHSVTGRGYIQGRFRGPGLLYGEAEYRFNLTRSRVLGGAVFANAQTVRAPATGFQRVAPAGGAGLRLCLSKKVGTFLAVDYAVGVQGSRGVFFNLGEVF</sequence>
<proteinExistence type="predicted"/>
<name>A0A502GY70_9BACT</name>
<evidence type="ECO:0008006" key="3">
    <source>
        <dbReference type="Google" id="ProtNLM"/>
    </source>
</evidence>
<dbReference type="Proteomes" id="UP000317646">
    <property type="component" value="Unassembled WGS sequence"/>
</dbReference>
<dbReference type="EMBL" id="RCYZ01000003">
    <property type="protein sequence ID" value="TPG66475.1"/>
    <property type="molecule type" value="Genomic_DNA"/>
</dbReference>
<keyword evidence="2" id="KW-1185">Reference proteome</keyword>
<protein>
    <recommendedName>
        <fullName evidence="3">Bacterial surface antigen (D15) domain-containing protein</fullName>
    </recommendedName>
</protein>
<accession>A0A502GY70</accession>
<dbReference type="AlphaFoldDB" id="A0A502GY70"/>
<reference evidence="1 2" key="1">
    <citation type="journal article" date="2019" name="Environ. Microbiol.">
        <title>Species interactions and distinct microbial communities in high Arctic permafrost affected cryosols are associated with the CH4 and CO2 gas fluxes.</title>
        <authorList>
            <person name="Altshuler I."/>
            <person name="Hamel J."/>
            <person name="Turney S."/>
            <person name="Magnuson E."/>
            <person name="Levesque R."/>
            <person name="Greer C."/>
            <person name="Whyte L.G."/>
        </authorList>
    </citation>
    <scope>NUCLEOTIDE SEQUENCE [LARGE SCALE GENOMIC DNA]</scope>
    <source>
        <strain evidence="1 2">S9.2P</strain>
    </source>
</reference>
<evidence type="ECO:0000313" key="1">
    <source>
        <dbReference type="EMBL" id="TPG66475.1"/>
    </source>
</evidence>
<organism evidence="1 2">
    <name type="scientific">Hymenobacter nivis</name>
    <dbReference type="NCBI Taxonomy" id="1850093"/>
    <lineage>
        <taxon>Bacteria</taxon>
        <taxon>Pseudomonadati</taxon>
        <taxon>Bacteroidota</taxon>
        <taxon>Cytophagia</taxon>
        <taxon>Cytophagales</taxon>
        <taxon>Hymenobacteraceae</taxon>
        <taxon>Hymenobacter</taxon>
    </lineage>
</organism>